<feature type="region of interest" description="Disordered" evidence="7">
    <location>
        <begin position="567"/>
        <end position="588"/>
    </location>
</feature>
<organism evidence="9 10">
    <name type="scientific">Ogataea haglerorum</name>
    <dbReference type="NCBI Taxonomy" id="1937702"/>
    <lineage>
        <taxon>Eukaryota</taxon>
        <taxon>Fungi</taxon>
        <taxon>Dikarya</taxon>
        <taxon>Ascomycota</taxon>
        <taxon>Saccharomycotina</taxon>
        <taxon>Pichiomycetes</taxon>
        <taxon>Pichiales</taxon>
        <taxon>Pichiaceae</taxon>
        <taxon>Ogataea</taxon>
    </lineage>
</organism>
<dbReference type="AlphaFoldDB" id="A0AAN6D190"/>
<evidence type="ECO:0000259" key="8">
    <source>
        <dbReference type="Pfam" id="PF07928"/>
    </source>
</evidence>
<keyword evidence="6" id="KW-0175">Coiled coil</keyword>
<evidence type="ECO:0000313" key="9">
    <source>
        <dbReference type="EMBL" id="KAG7724263.1"/>
    </source>
</evidence>
<evidence type="ECO:0000256" key="5">
    <source>
        <dbReference type="ARBA" id="ARBA00023034"/>
    </source>
</evidence>
<feature type="compositionally biased region" description="Basic and acidic residues" evidence="7">
    <location>
        <begin position="12"/>
        <end position="25"/>
    </location>
</feature>
<accession>A0AAN6D190</accession>
<evidence type="ECO:0000256" key="1">
    <source>
        <dbReference type="ARBA" id="ARBA00004601"/>
    </source>
</evidence>
<evidence type="ECO:0000256" key="2">
    <source>
        <dbReference type="ARBA" id="ARBA00009150"/>
    </source>
</evidence>
<evidence type="ECO:0000256" key="3">
    <source>
        <dbReference type="ARBA" id="ARBA00022448"/>
    </source>
</evidence>
<dbReference type="GO" id="GO:0006896">
    <property type="term" value="P:Golgi to vacuole transport"/>
    <property type="evidence" value="ECO:0007669"/>
    <property type="project" value="TreeGrafter"/>
</dbReference>
<keyword evidence="5" id="KW-0333">Golgi apparatus</keyword>
<evidence type="ECO:0000256" key="7">
    <source>
        <dbReference type="SAM" id="MobiDB-lite"/>
    </source>
</evidence>
<proteinExistence type="inferred from homology"/>
<evidence type="ECO:0000313" key="10">
    <source>
        <dbReference type="Proteomes" id="UP000738402"/>
    </source>
</evidence>
<dbReference type="Pfam" id="PF07928">
    <property type="entry name" value="Vps54"/>
    <property type="match status" value="1"/>
</dbReference>
<dbReference type="GO" id="GO:0042147">
    <property type="term" value="P:retrograde transport, endosome to Golgi"/>
    <property type="evidence" value="ECO:0007669"/>
    <property type="project" value="InterPro"/>
</dbReference>
<dbReference type="InterPro" id="IPR039745">
    <property type="entry name" value="Vps54"/>
</dbReference>
<dbReference type="GO" id="GO:0015031">
    <property type="term" value="P:protein transport"/>
    <property type="evidence" value="ECO:0007669"/>
    <property type="project" value="UniProtKB-KW"/>
</dbReference>
<gene>
    <name evidence="9" type="ORF">KL933_005014</name>
</gene>
<reference evidence="9" key="1">
    <citation type="journal article" date="2021" name="G3 (Bethesda)">
        <title>Genomic diversity, chromosomal rearrangements, and interspecies hybridization in the ogataea polymorpha species complex.</title>
        <authorList>
            <person name="Hanson S.J."/>
            <person name="Cinneide E.O."/>
            <person name="Salzberg L.I."/>
            <person name="Wolfe K.H."/>
            <person name="McGowan J."/>
            <person name="Fitzpatrick D.A."/>
            <person name="Matlin K."/>
        </authorList>
    </citation>
    <scope>NUCLEOTIDE SEQUENCE</scope>
    <source>
        <strain evidence="9">83-405-1</strain>
    </source>
</reference>
<comment type="subcellular location">
    <subcellularLocation>
        <location evidence="1">Golgi apparatus</location>
        <location evidence="1">trans-Golgi network</location>
    </subcellularLocation>
</comment>
<feature type="compositionally biased region" description="Polar residues" evidence="7">
    <location>
        <begin position="42"/>
        <end position="57"/>
    </location>
</feature>
<feature type="compositionally biased region" description="Polar residues" evidence="7">
    <location>
        <begin position="567"/>
        <end position="583"/>
    </location>
</feature>
<feature type="region of interest" description="Disordered" evidence="7">
    <location>
        <begin position="1"/>
        <end position="58"/>
    </location>
</feature>
<keyword evidence="4" id="KW-0653">Protein transport</keyword>
<dbReference type="Proteomes" id="UP000738402">
    <property type="component" value="Unassembled WGS sequence"/>
</dbReference>
<name>A0AAN6D190_9ASCO</name>
<dbReference type="GO" id="GO:0000938">
    <property type="term" value="C:GARP complex"/>
    <property type="evidence" value="ECO:0007669"/>
    <property type="project" value="InterPro"/>
</dbReference>
<protein>
    <recommendedName>
        <fullName evidence="8">Vacuolar protein sorting-associated protein 54 C-terminal domain-containing protein</fullName>
    </recommendedName>
</protein>
<evidence type="ECO:0000256" key="6">
    <source>
        <dbReference type="ARBA" id="ARBA00023054"/>
    </source>
</evidence>
<dbReference type="PANTHER" id="PTHR12965:SF0">
    <property type="entry name" value="VACUOLAR PROTEIN SORTING-ASSOCIATED PROTEIN 54"/>
    <property type="match status" value="1"/>
</dbReference>
<evidence type="ECO:0000256" key="4">
    <source>
        <dbReference type="ARBA" id="ARBA00022927"/>
    </source>
</evidence>
<keyword evidence="3" id="KW-0813">Transport</keyword>
<dbReference type="PANTHER" id="PTHR12965">
    <property type="entry name" value="VACUOLAR PROTEIN SORTING 54"/>
    <property type="match status" value="1"/>
</dbReference>
<dbReference type="GO" id="GO:0019905">
    <property type="term" value="F:syntaxin binding"/>
    <property type="evidence" value="ECO:0007669"/>
    <property type="project" value="TreeGrafter"/>
</dbReference>
<dbReference type="InterPro" id="IPR012501">
    <property type="entry name" value="Vps54_C"/>
</dbReference>
<comment type="similarity">
    <text evidence="2">Belongs to the VPS54 family.</text>
</comment>
<dbReference type="EMBL" id="JAHLUH010000018">
    <property type="protein sequence ID" value="KAG7724263.1"/>
    <property type="molecule type" value="Genomic_DNA"/>
</dbReference>
<sequence length="1089" mass="123663">MPSNDISSAGEPTERANELDIERRNSPANQILINVGAEATDENSGITKSTGSDTSPGLNDDLVSFGHDHNGSQSFISWRAAYHHQHSASSLSSFAQKHDSSILLGVNTLSEPSISPLGKNSIFELVQNINYNQRATSSGQLLLGSAQALVNLKGPTNRDIPSIQLAKIEKIKSHQLRSHSDSLEQDYFKFKQYKTLTASTLEALICRLDEEETETAENDVHLKFKYDEFDRQEADLDQNSLSHIPEVYFDADFRLDDPKIFSRILKNKTILDDTTDFNPDGTKKVKLESDELQENLSSYLDIIEVQLIREISRSSGSFFSALDDLKSTTAKSKKLVTRLRKLDARLQTVEETQANRAMEILDLTKKRRNVEKLEQALVQIFTILHQADMAETSYYNANYGKALELADSVFALIRGNNPTHTLVDLIAENWPFQLLDMNRISALIPLKKLLVNLIADIGKSYSKLFNDTLINDLRDHYEHVPQTETLKRLDQNLNRGKCLDTASINLDYEHLDEHFVSRLKEYLNGLARCGELKASFSMYQEKFLLELKGIIRANLFPENTDIGTKGSISGISDGTRSTSAQNNGPGGLATTVKTMTPREFEDLLLKTYTQLSEALRRLTTHRKVLLGMALDALAALDPSFTENQPDMALDFDLTNAIAESIDVAQRRMAKIINVRETQNSSITLEYFMRFFSLNAMFLVECELISSGASRTSALQDVMTNQLKKFNTQFHRTTLRIASQLIEKETWKECTISSATQLLLNQILDASSNDFNNFLWQQECSIFNAIPTQEIQQTNSNERKTIVIDGKSIIVPEITSEILKMIKNYLLIKMKFGASNDNYIIEFLRLVNTKCHQAVLGAQATRTAGLKHITPKYLAVASQFVGFMFFLTPYLQQFFSKYPKTDGHIIEEFQKVAEIFHDHQVEIFDKLTTLMTDRINVHAVEIKSIDWSSPLQHQQVHQYMETIVKETLTIARVLQRYLPEEQYARVLSSIFRGYEHSLIDIYTKIGLKDSVEKAVVMRDIDYFRDRLGEVTGYENSGQRIWECVNTLSTEEDSRMQAVMPNNLIFKEQRIDEKNLQNQDEDCALKSENTS</sequence>
<comment type="caution">
    <text evidence="9">The sequence shown here is derived from an EMBL/GenBank/DDBJ whole genome shotgun (WGS) entry which is preliminary data.</text>
</comment>
<feature type="domain" description="Vacuolar protein sorting-associated protein 54 C-terminal" evidence="8">
    <location>
        <begin position="806"/>
        <end position="933"/>
    </location>
</feature>
<dbReference type="GO" id="GO:0005829">
    <property type="term" value="C:cytosol"/>
    <property type="evidence" value="ECO:0007669"/>
    <property type="project" value="GOC"/>
</dbReference>